<dbReference type="Proteomes" id="UP000886520">
    <property type="component" value="Chromosome 21"/>
</dbReference>
<protein>
    <submittedName>
        <fullName evidence="1">Uncharacterized protein</fullName>
    </submittedName>
</protein>
<keyword evidence="2" id="KW-1185">Reference proteome</keyword>
<evidence type="ECO:0000313" key="2">
    <source>
        <dbReference type="Proteomes" id="UP000886520"/>
    </source>
</evidence>
<organism evidence="1 2">
    <name type="scientific">Adiantum capillus-veneris</name>
    <name type="common">Maidenhair fern</name>
    <dbReference type="NCBI Taxonomy" id="13818"/>
    <lineage>
        <taxon>Eukaryota</taxon>
        <taxon>Viridiplantae</taxon>
        <taxon>Streptophyta</taxon>
        <taxon>Embryophyta</taxon>
        <taxon>Tracheophyta</taxon>
        <taxon>Polypodiopsida</taxon>
        <taxon>Polypodiidae</taxon>
        <taxon>Polypodiales</taxon>
        <taxon>Pteridineae</taxon>
        <taxon>Pteridaceae</taxon>
        <taxon>Vittarioideae</taxon>
        <taxon>Adiantum</taxon>
    </lineage>
</organism>
<dbReference type="EMBL" id="JABFUD020000021">
    <property type="protein sequence ID" value="KAI5063686.1"/>
    <property type="molecule type" value="Genomic_DNA"/>
</dbReference>
<evidence type="ECO:0000313" key="1">
    <source>
        <dbReference type="EMBL" id="KAI5063686.1"/>
    </source>
</evidence>
<comment type="caution">
    <text evidence="1">The sequence shown here is derived from an EMBL/GenBank/DDBJ whole genome shotgun (WGS) entry which is preliminary data.</text>
</comment>
<accession>A0A9D4Z8L6</accession>
<dbReference type="AlphaFoldDB" id="A0A9D4Z8L6"/>
<name>A0A9D4Z8L6_ADICA</name>
<reference evidence="1" key="1">
    <citation type="submission" date="2021-01" db="EMBL/GenBank/DDBJ databases">
        <title>Adiantum capillus-veneris genome.</title>
        <authorList>
            <person name="Fang Y."/>
            <person name="Liao Q."/>
        </authorList>
    </citation>
    <scope>NUCLEOTIDE SEQUENCE</scope>
    <source>
        <strain evidence="1">H3</strain>
        <tissue evidence="1">Leaf</tissue>
    </source>
</reference>
<proteinExistence type="predicted"/>
<gene>
    <name evidence="1" type="ORF">GOP47_0022233</name>
</gene>
<sequence length="99" mass="10664">MSCSPCGFLQPVKATPLSCSEPRQLWRPLPPSSLLWSGPPLGGSPQRTCNSFLPATLAGLPTHCSAPSCITGCQPFNQLALRLQPPSPHAWPKWRLPHA</sequence>